<accession>A0A0J7IIW8</accession>
<evidence type="ECO:0000313" key="2">
    <source>
        <dbReference type="EMBL" id="KMQ66318.1"/>
    </source>
</evidence>
<feature type="transmembrane region" description="Helical" evidence="1">
    <location>
        <begin position="45"/>
        <end position="62"/>
    </location>
</feature>
<gene>
    <name evidence="2" type="ORF">ACM46_01875</name>
</gene>
<feature type="transmembrane region" description="Helical" evidence="1">
    <location>
        <begin position="21"/>
        <end position="39"/>
    </location>
</feature>
<name>A0A0J7IIW8_9FLAO</name>
<dbReference type="RefSeq" id="WP_048504916.1">
    <property type="nucleotide sequence ID" value="NZ_LFND01000001.1"/>
</dbReference>
<keyword evidence="1" id="KW-1133">Transmembrane helix</keyword>
<reference evidence="2 3" key="1">
    <citation type="journal article" date="2013" name="Int. J. Syst. Evol. Microbiol.">
        <title>Chryseobacterium angstadtii sp. nov., isolated from a newt tank.</title>
        <authorList>
            <person name="Kirk K.E."/>
            <person name="Hoffman J.A."/>
            <person name="Smith K.A."/>
            <person name="Strahan B.L."/>
            <person name="Failor K.C."/>
            <person name="Krebs J.E."/>
            <person name="Gale A.N."/>
            <person name="Do T.D."/>
            <person name="Sontag T.C."/>
            <person name="Batties A.M."/>
            <person name="Mistiszyn K."/>
            <person name="Newman J.D."/>
        </authorList>
    </citation>
    <scope>NUCLEOTIDE SEQUENCE [LARGE SCALE GENOMIC DNA]</scope>
    <source>
        <strain evidence="2 3">KM</strain>
    </source>
</reference>
<keyword evidence="1" id="KW-0472">Membrane</keyword>
<organism evidence="2 3">
    <name type="scientific">Chryseobacterium angstadtii</name>
    <dbReference type="NCBI Taxonomy" id="558151"/>
    <lineage>
        <taxon>Bacteria</taxon>
        <taxon>Pseudomonadati</taxon>
        <taxon>Bacteroidota</taxon>
        <taxon>Flavobacteriia</taxon>
        <taxon>Flavobacteriales</taxon>
        <taxon>Weeksellaceae</taxon>
        <taxon>Chryseobacterium group</taxon>
        <taxon>Chryseobacterium</taxon>
    </lineage>
</organism>
<evidence type="ECO:0000313" key="3">
    <source>
        <dbReference type="Proteomes" id="UP000036261"/>
    </source>
</evidence>
<keyword evidence="1" id="KW-0812">Transmembrane</keyword>
<dbReference type="AlphaFoldDB" id="A0A0J7IIW8"/>
<dbReference type="OrthoDB" id="1255421at2"/>
<protein>
    <submittedName>
        <fullName evidence="2">Uncharacterized protein</fullName>
    </submittedName>
</protein>
<dbReference type="EMBL" id="LFND01000001">
    <property type="protein sequence ID" value="KMQ66318.1"/>
    <property type="molecule type" value="Genomic_DNA"/>
</dbReference>
<evidence type="ECO:0000256" key="1">
    <source>
        <dbReference type="SAM" id="Phobius"/>
    </source>
</evidence>
<dbReference type="STRING" id="558151.ACM46_01875"/>
<dbReference type="PATRIC" id="fig|558151.6.peg.388"/>
<proteinExistence type="predicted"/>
<keyword evidence="3" id="KW-1185">Reference proteome</keyword>
<sequence>MEIFRLKILTIIKLLYFLRGLIILVILGIFCTLFYVVKFNDSSDLLFWILGVVAVLFGRNFFNYLKRVIISKAKHPLPLNLLYNILELGKPYYFGKDQFDPDEIIDDNQLPLTFYYINNHQHPILQFNKDKVLFHHQEYYWKNLNWKYFFYSENPYSSRPRGKYLIEFSATNQNNIRIKNKIEFEKMKAKENEVILLFIIHDLLFGTKASYYY</sequence>
<comment type="caution">
    <text evidence="2">The sequence shown here is derived from an EMBL/GenBank/DDBJ whole genome shotgun (WGS) entry which is preliminary data.</text>
</comment>
<dbReference type="Proteomes" id="UP000036261">
    <property type="component" value="Unassembled WGS sequence"/>
</dbReference>